<sequence>MDSETKQATRLLRAQRELHRDEQPLGWLRNRFSSQAGTEYTYKEVNKVLAEVVESDGSVGVVRALLDLGADVNFVRRRNSNTWSKIAQRHQEGERSNILLRATIRCRPETVHLLAARADQHNLDSVLHHAIVRGNMAVLRTLLEHGASPVLLHDDFQNAVFQNNVELVRLLLSGHHLPCLACRSAGLKLAVHNRSMEVVHLLLNHWADVNYNDAGALLEAVDIARPDFVAALLSGSVAPSPRSLDAAVGKLRGLIEEEGHVVGRAMLEMCLAAGAFGPQTARLTALGFVEMITRRQVLLLDTVLRHRRVSTEFEGVALVEAIRTEQLDIIIKLLAFEPSHASLTIALSQALMMSDAELQYEVAQALIEAGAQGSCAADALVKVTHCVISGSKRGDDSTLSRDKRMFSLLLSQGRADVNYRRGEALQIAVRSSCTEIADQIVAKVPSPDSLGAALPWAMENPDQSQKQLLVQILLRHQISDDAVGKALVDAFRNEPENNDLIHLLLTRASVNHNNGEVFVYAVRNFRPETFHLLLNQGISYKALFTALLEALQAQRPNRRVILGELLGRFQLDHLNTALKHAVLEPKPDLPLIKMILESGAEASQEDGVCIKNAACNLDRDLLCLLAQYSGKNKELFTQAFTAIIARGRKWIAFEHVEVVRILMQYGASPQIGSRAMVEVVDHLACKEDSADLARILLDVLFASGADVNHENGKALGLGASRGDPVLLSYLLEHGADSGSTTLALSAAIMAHHEAPLLLELIEVLSNSRSAVTDFNRSLPGMPQPPIILCLKAYGNSVAILESLVRGGCRLDSTIAMEVCRYTRHFGEDRMSSEVEPVSVLMWALLQEDGVIGLPVIEALIRHGADVAYTSPISRTTPLMAAVKSRRTELVQMLLENGARISVKDSRGRSALFFASREGDFATLALLLKHREKPAINDGSLHEAARGFHTPAMKLLIGAGHDPNFRSSRHGGRTALGEIALKSAVPEDVGMAEEAIDLLASVDASALLKVNGKTVIFLALDNQNNEAITRILLDRLLYRTLNSHENSYQQGIYHYSPTMYVSKGVQLGPQSDSLLQILKEHGGEDRYYASMGETQPPDAVGLPEEIREHERERRMWEQRNRRVEEVHTTELRHVTEKAHVVAHIEDLTHSRSMRHRDEISQQQRRHRGLDHQQAIVTKAEMHHNDANIRISEANVDSRVRWQRHNDDMAMVGQRRDAGLGHRQRVHLQHLDERKNHEELNGQFRELRHARSLAQMQNVHRQVWGEKENFNLQKLEFERKKKLQDFGHGQKKRQLDRELMYEGDRLAAERQMRDRAHAQERHDLHMTELRTQRGNIIGQVNLEELRRWQQTERGGMMGIGGPTTPRAQGLLA</sequence>
<dbReference type="InterPro" id="IPR051616">
    <property type="entry name" value="Cul2-RING_E3_ligase_SR"/>
</dbReference>
<accession>A0AAV9HDM4</accession>
<evidence type="ECO:0000313" key="3">
    <source>
        <dbReference type="EMBL" id="KAK4458160.1"/>
    </source>
</evidence>
<reference evidence="3" key="1">
    <citation type="journal article" date="2023" name="Mol. Phylogenet. Evol.">
        <title>Genome-scale phylogeny and comparative genomics of the fungal order Sordariales.</title>
        <authorList>
            <person name="Hensen N."/>
            <person name="Bonometti L."/>
            <person name="Westerberg I."/>
            <person name="Brannstrom I.O."/>
            <person name="Guillou S."/>
            <person name="Cros-Aarteil S."/>
            <person name="Calhoun S."/>
            <person name="Haridas S."/>
            <person name="Kuo A."/>
            <person name="Mondo S."/>
            <person name="Pangilinan J."/>
            <person name="Riley R."/>
            <person name="LaButti K."/>
            <person name="Andreopoulos B."/>
            <person name="Lipzen A."/>
            <person name="Chen C."/>
            <person name="Yan M."/>
            <person name="Daum C."/>
            <person name="Ng V."/>
            <person name="Clum A."/>
            <person name="Steindorff A."/>
            <person name="Ohm R.A."/>
            <person name="Martin F."/>
            <person name="Silar P."/>
            <person name="Natvig D.O."/>
            <person name="Lalanne C."/>
            <person name="Gautier V."/>
            <person name="Ament-Velasquez S.L."/>
            <person name="Kruys A."/>
            <person name="Hutchinson M.I."/>
            <person name="Powell A.J."/>
            <person name="Barry K."/>
            <person name="Miller A.N."/>
            <person name="Grigoriev I.V."/>
            <person name="Debuchy R."/>
            <person name="Gladieux P."/>
            <person name="Hiltunen Thoren M."/>
            <person name="Johannesson H."/>
        </authorList>
    </citation>
    <scope>NUCLEOTIDE SEQUENCE</scope>
    <source>
        <strain evidence="3">PSN324</strain>
    </source>
</reference>
<dbReference type="Proteomes" id="UP001321749">
    <property type="component" value="Unassembled WGS sequence"/>
</dbReference>
<dbReference type="SUPFAM" id="SSF48403">
    <property type="entry name" value="Ankyrin repeat"/>
    <property type="match status" value="3"/>
</dbReference>
<dbReference type="Gene3D" id="1.25.40.20">
    <property type="entry name" value="Ankyrin repeat-containing domain"/>
    <property type="match status" value="4"/>
</dbReference>
<dbReference type="PROSITE" id="PS50297">
    <property type="entry name" value="ANK_REP_REGION"/>
    <property type="match status" value="2"/>
</dbReference>
<evidence type="ECO:0000256" key="2">
    <source>
        <dbReference type="SAM" id="MobiDB-lite"/>
    </source>
</evidence>
<evidence type="ECO:0000256" key="1">
    <source>
        <dbReference type="PROSITE-ProRule" id="PRU00023"/>
    </source>
</evidence>
<evidence type="ECO:0000313" key="4">
    <source>
        <dbReference type="Proteomes" id="UP001321749"/>
    </source>
</evidence>
<reference evidence="3" key="2">
    <citation type="submission" date="2023-06" db="EMBL/GenBank/DDBJ databases">
        <authorList>
            <consortium name="Lawrence Berkeley National Laboratory"/>
            <person name="Mondo S.J."/>
            <person name="Hensen N."/>
            <person name="Bonometti L."/>
            <person name="Westerberg I."/>
            <person name="Brannstrom I.O."/>
            <person name="Guillou S."/>
            <person name="Cros-Aarteil S."/>
            <person name="Calhoun S."/>
            <person name="Haridas S."/>
            <person name="Kuo A."/>
            <person name="Pangilinan J."/>
            <person name="Riley R."/>
            <person name="Labutti K."/>
            <person name="Andreopoulos B."/>
            <person name="Lipzen A."/>
            <person name="Chen C."/>
            <person name="Yanf M."/>
            <person name="Daum C."/>
            <person name="Ng V."/>
            <person name="Clum A."/>
            <person name="Steindorff A."/>
            <person name="Ohm R."/>
            <person name="Martin F."/>
            <person name="Silar P."/>
            <person name="Natvig D."/>
            <person name="Lalanne C."/>
            <person name="Gautier V."/>
            <person name="Ament-Velasquez S.L."/>
            <person name="Kruys A."/>
            <person name="Hutchinson M.I."/>
            <person name="Powell A.J."/>
            <person name="Barry K."/>
            <person name="Miller A.N."/>
            <person name="Grigoriev I.V."/>
            <person name="Debuchy R."/>
            <person name="Gladieux P."/>
            <person name="Thoren M.H."/>
            <person name="Johannesson H."/>
        </authorList>
    </citation>
    <scope>NUCLEOTIDE SEQUENCE</scope>
    <source>
        <strain evidence="3">PSN324</strain>
    </source>
</reference>
<dbReference type="PANTHER" id="PTHR46224:SF64">
    <property type="entry name" value="IQ MOTIF AND ANKYRIN REPEAT DOMAIN-CONTAINING PROTEIN 1"/>
    <property type="match status" value="1"/>
</dbReference>
<dbReference type="Pfam" id="PF12796">
    <property type="entry name" value="Ank_2"/>
    <property type="match status" value="1"/>
</dbReference>
<feature type="region of interest" description="Disordered" evidence="2">
    <location>
        <begin position="1351"/>
        <end position="1370"/>
    </location>
</feature>
<keyword evidence="1" id="KW-0040">ANK repeat</keyword>
<dbReference type="SMART" id="SM00248">
    <property type="entry name" value="ANK"/>
    <property type="match status" value="13"/>
</dbReference>
<feature type="repeat" description="ANK" evidence="1">
    <location>
        <begin position="122"/>
        <end position="154"/>
    </location>
</feature>
<organism evidence="3 4">
    <name type="scientific">Cladorrhinum samala</name>
    <dbReference type="NCBI Taxonomy" id="585594"/>
    <lineage>
        <taxon>Eukaryota</taxon>
        <taxon>Fungi</taxon>
        <taxon>Dikarya</taxon>
        <taxon>Ascomycota</taxon>
        <taxon>Pezizomycotina</taxon>
        <taxon>Sordariomycetes</taxon>
        <taxon>Sordariomycetidae</taxon>
        <taxon>Sordariales</taxon>
        <taxon>Podosporaceae</taxon>
        <taxon>Cladorrhinum</taxon>
    </lineage>
</organism>
<dbReference type="PANTHER" id="PTHR46224">
    <property type="entry name" value="ANKYRIN REPEAT FAMILY PROTEIN"/>
    <property type="match status" value="1"/>
</dbReference>
<protein>
    <submittedName>
        <fullName evidence="3">Inversin</fullName>
    </submittedName>
</protein>
<dbReference type="InterPro" id="IPR036770">
    <property type="entry name" value="Ankyrin_rpt-contain_sf"/>
</dbReference>
<proteinExistence type="predicted"/>
<dbReference type="InterPro" id="IPR002110">
    <property type="entry name" value="Ankyrin_rpt"/>
</dbReference>
<dbReference type="EMBL" id="MU865080">
    <property type="protein sequence ID" value="KAK4458160.1"/>
    <property type="molecule type" value="Genomic_DNA"/>
</dbReference>
<keyword evidence="4" id="KW-1185">Reference proteome</keyword>
<name>A0AAV9HDM4_9PEZI</name>
<comment type="caution">
    <text evidence="3">The sequence shown here is derived from an EMBL/GenBank/DDBJ whole genome shotgun (WGS) entry which is preliminary data.</text>
</comment>
<dbReference type="PROSITE" id="PS50088">
    <property type="entry name" value="ANK_REPEAT"/>
    <property type="match status" value="2"/>
</dbReference>
<gene>
    <name evidence="3" type="ORF">QBC42DRAFT_300519</name>
</gene>
<feature type="repeat" description="ANK" evidence="1">
    <location>
        <begin position="873"/>
        <end position="905"/>
    </location>
</feature>